<accession>A0A6P2C7N2</accession>
<dbReference type="RefSeq" id="WP_145852337.1">
    <property type="nucleotide sequence ID" value="NZ_RPFW01000001.1"/>
</dbReference>
<sequence>MHDLRHSAATLALASHTDLKVIQQMLGHSSIVTTADTYTNVLPETAHRAAQATATWSSRPPAAPRGPGSAGPSCPMSRPPSPPPSTAKCEFLQLKRLPCKDSRAIARVRDH</sequence>
<dbReference type="Gene3D" id="1.10.443.10">
    <property type="entry name" value="Intergrase catalytic core"/>
    <property type="match status" value="1"/>
</dbReference>
<dbReference type="SUPFAM" id="SSF56349">
    <property type="entry name" value="DNA breaking-rejoining enzymes"/>
    <property type="match status" value="1"/>
</dbReference>
<keyword evidence="5" id="KW-1185">Reference proteome</keyword>
<dbReference type="InterPro" id="IPR002104">
    <property type="entry name" value="Integrase_catalytic"/>
</dbReference>
<evidence type="ECO:0000256" key="1">
    <source>
        <dbReference type="ARBA" id="ARBA00023172"/>
    </source>
</evidence>
<dbReference type="GO" id="GO:0006310">
    <property type="term" value="P:DNA recombination"/>
    <property type="evidence" value="ECO:0007669"/>
    <property type="project" value="UniProtKB-KW"/>
</dbReference>
<dbReference type="AlphaFoldDB" id="A0A6P2C7N2"/>
<organism evidence="4 5">
    <name type="scientific">Trebonia kvetii</name>
    <dbReference type="NCBI Taxonomy" id="2480626"/>
    <lineage>
        <taxon>Bacteria</taxon>
        <taxon>Bacillati</taxon>
        <taxon>Actinomycetota</taxon>
        <taxon>Actinomycetes</taxon>
        <taxon>Streptosporangiales</taxon>
        <taxon>Treboniaceae</taxon>
        <taxon>Trebonia</taxon>
    </lineage>
</organism>
<dbReference type="GO" id="GO:0015074">
    <property type="term" value="P:DNA integration"/>
    <property type="evidence" value="ECO:0007669"/>
    <property type="project" value="InterPro"/>
</dbReference>
<evidence type="ECO:0000313" key="4">
    <source>
        <dbReference type="EMBL" id="TVZ07432.1"/>
    </source>
</evidence>
<keyword evidence="1" id="KW-0233">DNA recombination</keyword>
<dbReference type="InterPro" id="IPR011010">
    <property type="entry name" value="DNA_brk_join_enz"/>
</dbReference>
<dbReference type="OrthoDB" id="3175606at2"/>
<protein>
    <recommendedName>
        <fullName evidence="3">Tyr recombinase domain-containing protein</fullName>
    </recommendedName>
</protein>
<name>A0A6P2C7N2_9ACTN</name>
<dbReference type="EMBL" id="RPFW01000001">
    <property type="protein sequence ID" value="TVZ07432.1"/>
    <property type="molecule type" value="Genomic_DNA"/>
</dbReference>
<dbReference type="PROSITE" id="PS51898">
    <property type="entry name" value="TYR_RECOMBINASE"/>
    <property type="match status" value="1"/>
</dbReference>
<dbReference type="Pfam" id="PF00589">
    <property type="entry name" value="Phage_integrase"/>
    <property type="match status" value="1"/>
</dbReference>
<comment type="caution">
    <text evidence="4">The sequence shown here is derived from an EMBL/GenBank/DDBJ whole genome shotgun (WGS) entry which is preliminary data.</text>
</comment>
<dbReference type="InterPro" id="IPR013762">
    <property type="entry name" value="Integrase-like_cat_sf"/>
</dbReference>
<proteinExistence type="predicted"/>
<gene>
    <name evidence="4" type="ORF">EAS64_04090</name>
</gene>
<feature type="compositionally biased region" description="Low complexity" evidence="2">
    <location>
        <begin position="57"/>
        <end position="76"/>
    </location>
</feature>
<dbReference type="GO" id="GO:0003677">
    <property type="term" value="F:DNA binding"/>
    <property type="evidence" value="ECO:0007669"/>
    <property type="project" value="InterPro"/>
</dbReference>
<feature type="region of interest" description="Disordered" evidence="2">
    <location>
        <begin position="46"/>
        <end position="88"/>
    </location>
</feature>
<evidence type="ECO:0000259" key="3">
    <source>
        <dbReference type="PROSITE" id="PS51898"/>
    </source>
</evidence>
<evidence type="ECO:0000313" key="5">
    <source>
        <dbReference type="Proteomes" id="UP000460272"/>
    </source>
</evidence>
<evidence type="ECO:0000256" key="2">
    <source>
        <dbReference type="SAM" id="MobiDB-lite"/>
    </source>
</evidence>
<reference evidence="4 5" key="1">
    <citation type="submission" date="2018-11" db="EMBL/GenBank/DDBJ databases">
        <title>Trebonia kvetii gen.nov., sp.nov., a novel acidophilic actinobacterium, and proposal of the new actinobacterial family Treboniaceae fam. nov.</title>
        <authorList>
            <person name="Rapoport D."/>
            <person name="Sagova-Mareckova M."/>
            <person name="Sedlacek I."/>
            <person name="Provaznik J."/>
            <person name="Kralova S."/>
            <person name="Pavlinic D."/>
            <person name="Benes V."/>
            <person name="Kopecky J."/>
        </authorList>
    </citation>
    <scope>NUCLEOTIDE SEQUENCE [LARGE SCALE GENOMIC DNA]</scope>
    <source>
        <strain evidence="4 5">15Tr583</strain>
    </source>
</reference>
<feature type="domain" description="Tyr recombinase" evidence="3">
    <location>
        <begin position="1"/>
        <end position="51"/>
    </location>
</feature>
<dbReference type="Proteomes" id="UP000460272">
    <property type="component" value="Unassembled WGS sequence"/>
</dbReference>